<feature type="transmembrane region" description="Helical" evidence="2">
    <location>
        <begin position="129"/>
        <end position="152"/>
    </location>
</feature>
<dbReference type="Proteomes" id="UP001500618">
    <property type="component" value="Unassembled WGS sequence"/>
</dbReference>
<comment type="caution">
    <text evidence="3">The sequence shown here is derived from an EMBL/GenBank/DDBJ whole genome shotgun (WGS) entry which is preliminary data.</text>
</comment>
<organism evidence="3 4">
    <name type="scientific">Fodinicola feengrottensis</name>
    <dbReference type="NCBI Taxonomy" id="435914"/>
    <lineage>
        <taxon>Bacteria</taxon>
        <taxon>Bacillati</taxon>
        <taxon>Actinomycetota</taxon>
        <taxon>Actinomycetes</taxon>
        <taxon>Mycobacteriales</taxon>
        <taxon>Fodinicola</taxon>
    </lineage>
</organism>
<keyword evidence="2" id="KW-0812">Transmembrane</keyword>
<feature type="transmembrane region" description="Helical" evidence="2">
    <location>
        <begin position="56"/>
        <end position="83"/>
    </location>
</feature>
<dbReference type="EMBL" id="BAAANY010000019">
    <property type="protein sequence ID" value="GAA1691799.1"/>
    <property type="molecule type" value="Genomic_DNA"/>
</dbReference>
<feature type="transmembrane region" description="Helical" evidence="2">
    <location>
        <begin position="15"/>
        <end position="36"/>
    </location>
</feature>
<keyword evidence="4" id="KW-1185">Reference proteome</keyword>
<feature type="compositionally biased region" description="Basic and acidic residues" evidence="1">
    <location>
        <begin position="184"/>
        <end position="193"/>
    </location>
</feature>
<sequence>MAQQHKTENPPRRTVGLAASFVLCAAGAGLALWATTQPWGTSLIHQVAPLPPVTKSIAGGAVAPISAALALVALAGTLALLALKRIGRTIVGAFLALCGLGILADAVAAVAGPDLRPTTASMSVTVTVWWVFLALLGGFLVLVSGVWVALYARRWTASQRYELGSDGKARVAAGGSNDAETWDALDRGEDPTR</sequence>
<evidence type="ECO:0000256" key="1">
    <source>
        <dbReference type="SAM" id="MobiDB-lite"/>
    </source>
</evidence>
<dbReference type="RefSeq" id="WP_163571565.1">
    <property type="nucleotide sequence ID" value="NZ_BAAANY010000019.1"/>
</dbReference>
<evidence type="ECO:0000256" key="2">
    <source>
        <dbReference type="SAM" id="Phobius"/>
    </source>
</evidence>
<protein>
    <submittedName>
        <fullName evidence="3">TIGR02234 family membrane protein</fullName>
    </submittedName>
</protein>
<feature type="region of interest" description="Disordered" evidence="1">
    <location>
        <begin position="169"/>
        <end position="193"/>
    </location>
</feature>
<evidence type="ECO:0000313" key="4">
    <source>
        <dbReference type="Proteomes" id="UP001500618"/>
    </source>
</evidence>
<name>A0ABN2HQJ4_9ACTN</name>
<accession>A0ABN2HQJ4</accession>
<reference evidence="3 4" key="1">
    <citation type="journal article" date="2019" name="Int. J. Syst. Evol. Microbiol.">
        <title>The Global Catalogue of Microorganisms (GCM) 10K type strain sequencing project: providing services to taxonomists for standard genome sequencing and annotation.</title>
        <authorList>
            <consortium name="The Broad Institute Genomics Platform"/>
            <consortium name="The Broad Institute Genome Sequencing Center for Infectious Disease"/>
            <person name="Wu L."/>
            <person name="Ma J."/>
        </authorList>
    </citation>
    <scope>NUCLEOTIDE SEQUENCE [LARGE SCALE GENOMIC DNA]</scope>
    <source>
        <strain evidence="3 4">JCM 14718</strain>
    </source>
</reference>
<evidence type="ECO:0000313" key="3">
    <source>
        <dbReference type="EMBL" id="GAA1691799.1"/>
    </source>
</evidence>
<keyword evidence="2" id="KW-1133">Transmembrane helix</keyword>
<proteinExistence type="predicted"/>
<dbReference type="InterPro" id="IPR019051">
    <property type="entry name" value="Trp_biosyn_TM_oprn/chp"/>
</dbReference>
<dbReference type="Pfam" id="PF09534">
    <property type="entry name" value="Trp_oprn_chp"/>
    <property type="match status" value="1"/>
</dbReference>
<feature type="transmembrane region" description="Helical" evidence="2">
    <location>
        <begin position="90"/>
        <end position="109"/>
    </location>
</feature>
<gene>
    <name evidence="3" type="ORF">GCM10009765_46480</name>
</gene>
<keyword evidence="2" id="KW-0472">Membrane</keyword>